<dbReference type="Proteomes" id="UP000085678">
    <property type="component" value="Unplaced"/>
</dbReference>
<feature type="compositionally biased region" description="Polar residues" evidence="2">
    <location>
        <begin position="270"/>
        <end position="282"/>
    </location>
</feature>
<proteinExistence type="predicted"/>
<dbReference type="AlphaFoldDB" id="A0A1S3I1K8"/>
<dbReference type="KEGG" id="lak:106160170"/>
<feature type="compositionally biased region" description="Pro residues" evidence="2">
    <location>
        <begin position="291"/>
        <end position="327"/>
    </location>
</feature>
<keyword evidence="1" id="KW-0175">Coiled coil</keyword>
<dbReference type="PRINTS" id="PR01217">
    <property type="entry name" value="PRICHEXTENSN"/>
</dbReference>
<sequence>MSSTTVHTLEVAGLSSLYSFSVDCGVAPDARLPGVILERGEKRPLFSIVSEANHFYDAYAVVEWDDKTISGMKTSELTSNEKIQRGVRVSYEFEDSGKSEGTVLATTNSIHAHMAKVRNYTGTNNSLISIGDSEDSEVDTAETATDTETETDSESESGQHGPLLALGEAGANDGQEQPAPVLLCDCRGALVKIMDKLEELDKKMDAIQELVKDKLIEPGACPSPLSTPTSPHTLQRPKWSTPCPFQLLPPPSHSYFQSPSHSYSFHAPPHSNSFHPRPTTITPLPSLIRPSPLPSPIPPSPLPSPILPSSLPSPIPPSPLPSPIPPSPCPLQLLPPPCPLQFLPPP</sequence>
<accession>A0A1S3I1K8</accession>
<evidence type="ECO:0000256" key="2">
    <source>
        <dbReference type="SAM" id="MobiDB-lite"/>
    </source>
</evidence>
<protein>
    <submittedName>
        <fullName evidence="4">Histone-lysine N-methyltransferase SETD1B-like</fullName>
    </submittedName>
</protein>
<gene>
    <name evidence="4" type="primary">LOC106160170</name>
</gene>
<keyword evidence="3" id="KW-1185">Reference proteome</keyword>
<organism evidence="3 4">
    <name type="scientific">Lingula anatina</name>
    <name type="common">Brachiopod</name>
    <name type="synonym">Lingula unguis</name>
    <dbReference type="NCBI Taxonomy" id="7574"/>
    <lineage>
        <taxon>Eukaryota</taxon>
        <taxon>Metazoa</taxon>
        <taxon>Spiralia</taxon>
        <taxon>Lophotrochozoa</taxon>
        <taxon>Brachiopoda</taxon>
        <taxon>Linguliformea</taxon>
        <taxon>Lingulata</taxon>
        <taxon>Lingulida</taxon>
        <taxon>Linguloidea</taxon>
        <taxon>Lingulidae</taxon>
        <taxon>Lingula</taxon>
    </lineage>
</organism>
<name>A0A1S3I1K8_LINAN</name>
<feature type="region of interest" description="Disordered" evidence="2">
    <location>
        <begin position="128"/>
        <end position="176"/>
    </location>
</feature>
<feature type="coiled-coil region" evidence="1">
    <location>
        <begin position="190"/>
        <end position="217"/>
    </location>
</feature>
<dbReference type="GeneID" id="106160170"/>
<evidence type="ECO:0000256" key="1">
    <source>
        <dbReference type="SAM" id="Coils"/>
    </source>
</evidence>
<feature type="region of interest" description="Disordered" evidence="2">
    <location>
        <begin position="267"/>
        <end position="327"/>
    </location>
</feature>
<reference evidence="4" key="1">
    <citation type="submission" date="2025-08" db="UniProtKB">
        <authorList>
            <consortium name="RefSeq"/>
        </authorList>
    </citation>
    <scope>IDENTIFICATION</scope>
    <source>
        <tissue evidence="4">Gonads</tissue>
    </source>
</reference>
<feature type="compositionally biased region" description="Acidic residues" evidence="2">
    <location>
        <begin position="132"/>
        <end position="155"/>
    </location>
</feature>
<evidence type="ECO:0000313" key="4">
    <source>
        <dbReference type="RefSeq" id="XP_013392152.1"/>
    </source>
</evidence>
<dbReference type="RefSeq" id="XP_013392152.1">
    <property type="nucleotide sequence ID" value="XM_013536698.1"/>
</dbReference>
<evidence type="ECO:0000313" key="3">
    <source>
        <dbReference type="Proteomes" id="UP000085678"/>
    </source>
</evidence>
<dbReference type="InParanoid" id="A0A1S3I1K8"/>